<proteinExistence type="predicted"/>
<organism evidence="1 2">
    <name type="scientific">Alcaligenes xylosoxydans xylosoxydans</name>
    <name type="common">Achromobacter xylosoxidans</name>
    <dbReference type="NCBI Taxonomy" id="85698"/>
    <lineage>
        <taxon>Bacteria</taxon>
        <taxon>Pseudomonadati</taxon>
        <taxon>Pseudomonadota</taxon>
        <taxon>Betaproteobacteria</taxon>
        <taxon>Burkholderiales</taxon>
        <taxon>Alcaligenaceae</taxon>
        <taxon>Achromobacter</taxon>
    </lineage>
</organism>
<dbReference type="Gene3D" id="1.10.10.1320">
    <property type="entry name" value="Anti-sigma factor, zinc-finger domain"/>
    <property type="match status" value="1"/>
</dbReference>
<dbReference type="EMBL" id="CP014060">
    <property type="protein sequence ID" value="AMG38774.1"/>
    <property type="molecule type" value="Genomic_DNA"/>
</dbReference>
<dbReference type="InterPro" id="IPR041916">
    <property type="entry name" value="Anti_sigma_zinc_sf"/>
</dbReference>
<accession>A0A0X8P2K6</accession>
<reference evidence="2" key="1">
    <citation type="submission" date="2015-12" db="EMBL/GenBank/DDBJ databases">
        <title>FDA dAtabase for Regulatory Grade micrObial Sequences (FDA-ARGOS): Supporting development and validation of Infectious Disease Dx tests.</title>
        <authorList>
            <person name="Case J."/>
            <person name="Tallon L."/>
            <person name="Sadzewicz L."/>
            <person name="Sengamalay N."/>
            <person name="Ott S."/>
            <person name="Godinez A."/>
            <person name="Nagaraj S."/>
            <person name="Nadendla S."/>
            <person name="Sichtig H."/>
        </authorList>
    </citation>
    <scope>NUCLEOTIDE SEQUENCE [LARGE SCALE GENOMIC DNA]</scope>
    <source>
        <strain evidence="2">FDAARGOS_147</strain>
    </source>
</reference>
<evidence type="ECO:0000313" key="1">
    <source>
        <dbReference type="EMBL" id="AMG38774.1"/>
    </source>
</evidence>
<sequence>MNMDRPLLEDDLLAYVDGALDADMRARVEQYLDTHPEAARRVQGYLAQRDDLRAALAPIAQEPIPAALNLSRLVDAHRSARRVPWKIAASVALAFTLGGTGGWLLRGDPADQAGVAALAREAVSSYQVYAVDHTRPVELRADNTRELVDWVSQRLNRTVSVPDLSQSGYRYMGGRLVATEHGPAALFMYDDDRGTRVTMLVRPMKVEGEMKMVPHRQDGVAGYSWADQGLGYSLMSSLDPDSIHRLADETRRQLTAPRAAG</sequence>
<dbReference type="Proteomes" id="UP000060602">
    <property type="component" value="Chromosome"/>
</dbReference>
<evidence type="ECO:0000313" key="2">
    <source>
        <dbReference type="Proteomes" id="UP000060602"/>
    </source>
</evidence>
<name>A0A0X8P2K6_ALCXX</name>
<protein>
    <recommendedName>
        <fullName evidence="3">Anti-sigma factor</fullName>
    </recommendedName>
</protein>
<dbReference type="AlphaFoldDB" id="A0A0X8P2K6"/>
<gene>
    <name evidence="1" type="ORF">AL504_23735</name>
</gene>
<evidence type="ECO:0008006" key="3">
    <source>
        <dbReference type="Google" id="ProtNLM"/>
    </source>
</evidence>